<comment type="caution">
    <text evidence="3">The sequence shown here is derived from an EMBL/GenBank/DDBJ whole genome shotgun (WGS) entry which is preliminary data.</text>
</comment>
<protein>
    <submittedName>
        <fullName evidence="3">CU044_2847 family protein</fullName>
    </submittedName>
</protein>
<accession>A0ABP6QJH2</accession>
<dbReference type="InterPro" id="IPR045794">
    <property type="entry name" value="Trypco1"/>
</dbReference>
<evidence type="ECO:0000313" key="4">
    <source>
        <dbReference type="Proteomes" id="UP001501237"/>
    </source>
</evidence>
<evidence type="ECO:0000313" key="3">
    <source>
        <dbReference type="EMBL" id="GAA3235538.1"/>
    </source>
</evidence>
<gene>
    <name evidence="3" type="ORF">GCM10010468_69360</name>
</gene>
<sequence length="118" mass="12690">MSDVARYTVDGVEVAFEFDPPPGFRPAAARGIAISRVQEAVQPAVSAAMTVLEQVRKASPDEVEVKFGVKVSGDADWLVAKAATEANFEIKLVWRSADDLQPPEEEAQEPGPEPQPGE</sequence>
<feature type="domain" description="Trypsin-co-occurring" evidence="2">
    <location>
        <begin position="10"/>
        <end position="95"/>
    </location>
</feature>
<dbReference type="EMBL" id="BAAAUV010000028">
    <property type="protein sequence ID" value="GAA3235538.1"/>
    <property type="molecule type" value="Genomic_DNA"/>
</dbReference>
<dbReference type="Proteomes" id="UP001501237">
    <property type="component" value="Unassembled WGS sequence"/>
</dbReference>
<evidence type="ECO:0000259" key="2">
    <source>
        <dbReference type="Pfam" id="PF19493"/>
    </source>
</evidence>
<reference evidence="4" key="1">
    <citation type="journal article" date="2019" name="Int. J. Syst. Evol. Microbiol.">
        <title>The Global Catalogue of Microorganisms (GCM) 10K type strain sequencing project: providing services to taxonomists for standard genome sequencing and annotation.</title>
        <authorList>
            <consortium name="The Broad Institute Genomics Platform"/>
            <consortium name="The Broad Institute Genome Sequencing Center for Infectious Disease"/>
            <person name="Wu L."/>
            <person name="Ma J."/>
        </authorList>
    </citation>
    <scope>NUCLEOTIDE SEQUENCE [LARGE SCALE GENOMIC DNA]</scope>
    <source>
        <strain evidence="4">JCM 9377</strain>
    </source>
</reference>
<name>A0ABP6QJH2_9ACTN</name>
<dbReference type="RefSeq" id="WP_344836994.1">
    <property type="nucleotide sequence ID" value="NZ_BAAAUV010000028.1"/>
</dbReference>
<proteinExistence type="predicted"/>
<keyword evidence="4" id="KW-1185">Reference proteome</keyword>
<organism evidence="3 4">
    <name type="scientific">Actinocorallia longicatena</name>
    <dbReference type="NCBI Taxonomy" id="111803"/>
    <lineage>
        <taxon>Bacteria</taxon>
        <taxon>Bacillati</taxon>
        <taxon>Actinomycetota</taxon>
        <taxon>Actinomycetes</taxon>
        <taxon>Streptosporangiales</taxon>
        <taxon>Thermomonosporaceae</taxon>
        <taxon>Actinocorallia</taxon>
    </lineage>
</organism>
<feature type="region of interest" description="Disordered" evidence="1">
    <location>
        <begin position="97"/>
        <end position="118"/>
    </location>
</feature>
<evidence type="ECO:0000256" key="1">
    <source>
        <dbReference type="SAM" id="MobiDB-lite"/>
    </source>
</evidence>
<dbReference type="NCBIfam" id="NF041216">
    <property type="entry name" value="CU044_2847_fam"/>
    <property type="match status" value="1"/>
</dbReference>
<dbReference type="Pfam" id="PF19493">
    <property type="entry name" value="Trypco1"/>
    <property type="match status" value="1"/>
</dbReference>